<protein>
    <recommendedName>
        <fullName evidence="3">Nucleotidyl transferase AbiEii toxin, Type IV TA system</fullName>
    </recommendedName>
</protein>
<dbReference type="Proteomes" id="UP001628220">
    <property type="component" value="Unassembled WGS sequence"/>
</dbReference>
<evidence type="ECO:0008006" key="3">
    <source>
        <dbReference type="Google" id="ProtNLM"/>
    </source>
</evidence>
<accession>A0ABQ0E3Y0</accession>
<organism evidence="1 2">
    <name type="scientific">Porphyromonas miyakawae</name>
    <dbReference type="NCBI Taxonomy" id="3137470"/>
    <lineage>
        <taxon>Bacteria</taxon>
        <taxon>Pseudomonadati</taxon>
        <taxon>Bacteroidota</taxon>
        <taxon>Bacteroidia</taxon>
        <taxon>Bacteroidales</taxon>
        <taxon>Porphyromonadaceae</taxon>
        <taxon>Porphyromonas</taxon>
    </lineage>
</organism>
<keyword evidence="2" id="KW-1185">Reference proteome</keyword>
<proteinExistence type="predicted"/>
<evidence type="ECO:0000313" key="1">
    <source>
        <dbReference type="EMBL" id="GAB1252442.1"/>
    </source>
</evidence>
<dbReference type="Pfam" id="PF08843">
    <property type="entry name" value="AbiEii"/>
    <property type="match status" value="1"/>
</dbReference>
<evidence type="ECO:0000313" key="2">
    <source>
        <dbReference type="Proteomes" id="UP001628220"/>
    </source>
</evidence>
<sequence length="334" mass="38144">MEHTIREPLHLDSESFRDLLQASSEDLKIPVQLIEKDYYISAILRSLSKSTYSRQIVFKGGTSLSKAYQLIDRFSEDVDFAVISGDMSGNQVKMLLSKLMKEVTVDFTEDKSFADISKGSKYRKQAFSYDALVGLDVSVNPIPSRIIVEISAFANPFPYEKRTIEPFVTTYLKKQHLEDVASQYHLEPFELNVLSLKQTLCEKTVSLIRFSMSQDPLASLSSKIRHFYDLNALMTIKDLEEYVCGVEFVRDVETLVKHDQAAFDEPFGWKGLKDLTQSPLVLDFEKLWEALTPRYEENLSAIAYREIPSSERVKVSFLKILDSLRTINLTKSSG</sequence>
<reference evidence="1 2" key="1">
    <citation type="journal article" date="2025" name="Int. J. Syst. Evol. Microbiol.">
        <title>Desulfovibrio falkowii sp. nov., Porphyromonas miyakawae sp. nov., Mediterraneibacter flintii sp. nov. and Owariibacterium komagatae gen. nov., sp. nov., isolated from human faeces.</title>
        <authorList>
            <person name="Hamaguchi T."/>
            <person name="Ohara M."/>
            <person name="Hisatomi A."/>
            <person name="Sekiguchi K."/>
            <person name="Takeda J.I."/>
            <person name="Ueyama J."/>
            <person name="Ito M."/>
            <person name="Nishiwaki H."/>
            <person name="Ogi T."/>
            <person name="Hirayama M."/>
            <person name="Ohkuma M."/>
            <person name="Sakamoto M."/>
            <person name="Ohno K."/>
        </authorList>
    </citation>
    <scope>NUCLEOTIDE SEQUENCE [LARGE SCALE GENOMIC DNA]</scope>
    <source>
        <strain evidence="1 2">13CB11C</strain>
    </source>
</reference>
<dbReference type="RefSeq" id="WP_411916186.1">
    <property type="nucleotide sequence ID" value="NZ_BAAFSF010000004.1"/>
</dbReference>
<dbReference type="Gene3D" id="3.10.450.620">
    <property type="entry name" value="JHP933, nucleotidyltransferase-like core domain"/>
    <property type="match status" value="1"/>
</dbReference>
<comment type="caution">
    <text evidence="1">The sequence shown here is derived from an EMBL/GenBank/DDBJ whole genome shotgun (WGS) entry which is preliminary data.</text>
</comment>
<gene>
    <name evidence="1" type="ORF">Tsumi_15480</name>
</gene>
<dbReference type="InterPro" id="IPR014942">
    <property type="entry name" value="AbiEii"/>
</dbReference>
<dbReference type="EMBL" id="BAAFSF010000004">
    <property type="protein sequence ID" value="GAB1252442.1"/>
    <property type="molecule type" value="Genomic_DNA"/>
</dbReference>
<name>A0ABQ0E3Y0_9PORP</name>